<dbReference type="OrthoDB" id="5813299at2759"/>
<evidence type="ECO:0000259" key="2">
    <source>
        <dbReference type="SMART" id="SM00215"/>
    </source>
</evidence>
<organism evidence="5">
    <name type="scientific">Gongylonema pulchrum</name>
    <dbReference type="NCBI Taxonomy" id="637853"/>
    <lineage>
        <taxon>Eukaryota</taxon>
        <taxon>Metazoa</taxon>
        <taxon>Ecdysozoa</taxon>
        <taxon>Nematoda</taxon>
        <taxon>Chromadorea</taxon>
        <taxon>Rhabditida</taxon>
        <taxon>Spirurina</taxon>
        <taxon>Spiruromorpha</taxon>
        <taxon>Spiruroidea</taxon>
        <taxon>Gongylonematidae</taxon>
        <taxon>Gongylonema</taxon>
    </lineage>
</organism>
<dbReference type="AlphaFoldDB" id="A0A183D3Y1"/>
<keyword evidence="4" id="KW-1185">Reference proteome</keyword>
<dbReference type="Gene3D" id="6.20.200.20">
    <property type="match status" value="1"/>
</dbReference>
<dbReference type="SMART" id="SM00215">
    <property type="entry name" value="VWC_out"/>
    <property type="match status" value="1"/>
</dbReference>
<proteinExistence type="predicted"/>
<name>A0A183D3Y1_9BILA</name>
<dbReference type="WBParaSite" id="GPUH_0000342801-mRNA-1">
    <property type="protein sequence ID" value="GPUH_0000342801-mRNA-1"/>
    <property type="gene ID" value="GPUH_0000342801"/>
</dbReference>
<feature type="chain" id="PRO_5043138554" evidence="1">
    <location>
        <begin position="21"/>
        <end position="199"/>
    </location>
</feature>
<feature type="domain" description="VWFC" evidence="2">
    <location>
        <begin position="34"/>
        <end position="107"/>
    </location>
</feature>
<evidence type="ECO:0000313" key="3">
    <source>
        <dbReference type="EMBL" id="VDK39509.1"/>
    </source>
</evidence>
<dbReference type="EMBL" id="UYRT01005866">
    <property type="protein sequence ID" value="VDK39509.1"/>
    <property type="molecule type" value="Genomic_DNA"/>
</dbReference>
<dbReference type="InterPro" id="IPR001007">
    <property type="entry name" value="VWF_dom"/>
</dbReference>
<protein>
    <submittedName>
        <fullName evidence="5">VWFC domain-containing protein</fullName>
    </submittedName>
</protein>
<evidence type="ECO:0000313" key="4">
    <source>
        <dbReference type="Proteomes" id="UP000271098"/>
    </source>
</evidence>
<gene>
    <name evidence="3" type="ORF">GPUH_LOCUS3423</name>
</gene>
<feature type="signal peptide" evidence="1">
    <location>
        <begin position="1"/>
        <end position="20"/>
    </location>
</feature>
<reference evidence="3 4" key="2">
    <citation type="submission" date="2018-11" db="EMBL/GenBank/DDBJ databases">
        <authorList>
            <consortium name="Pathogen Informatics"/>
        </authorList>
    </citation>
    <scope>NUCLEOTIDE SEQUENCE [LARGE SCALE GENOMIC DNA]</scope>
</reference>
<accession>A0A183D3Y1</accession>
<keyword evidence="1" id="KW-0732">Signal</keyword>
<evidence type="ECO:0000256" key="1">
    <source>
        <dbReference type="SAM" id="SignalP"/>
    </source>
</evidence>
<evidence type="ECO:0000313" key="5">
    <source>
        <dbReference type="WBParaSite" id="GPUH_0000342801-mRNA-1"/>
    </source>
</evidence>
<reference evidence="5" key="1">
    <citation type="submission" date="2016-06" db="UniProtKB">
        <authorList>
            <consortium name="WormBaseParasite"/>
        </authorList>
    </citation>
    <scope>IDENTIFICATION</scope>
</reference>
<sequence length="199" mass="22517">MNVTSTFLSFFYIISSSAVAEPDHIYSLAKPESCRLSDSEYMMSGFSWTTVDCRQCICQKGEITCSEKRCEPGDCYHNSSNPQKTVICPNDQHCVIATEDECLKAECNYPRGRCMSWTHVNSGMARRICRERLDAGLVSTQGCSRMHLEFDMSSLPKVTFKACIFCCAHGIQLLCHLNYVYLLLDLTCLTSKKKTREIP</sequence>
<dbReference type="Proteomes" id="UP000271098">
    <property type="component" value="Unassembled WGS sequence"/>
</dbReference>